<gene>
    <name evidence="3" type="ORF">EV700_2326</name>
</gene>
<dbReference type="EMBL" id="SHKX01000013">
    <property type="protein sequence ID" value="RZU38395.1"/>
    <property type="molecule type" value="Genomic_DNA"/>
</dbReference>
<comment type="caution">
    <text evidence="3">The sequence shown here is derived from an EMBL/GenBank/DDBJ whole genome shotgun (WGS) entry which is preliminary data.</text>
</comment>
<dbReference type="SFLD" id="SFLDG00358">
    <property type="entry name" value="Main_(cytGST)"/>
    <property type="match status" value="1"/>
</dbReference>
<dbReference type="SUPFAM" id="SSF47616">
    <property type="entry name" value="GST C-terminal domain-like"/>
    <property type="match status" value="1"/>
</dbReference>
<dbReference type="GO" id="GO:0016740">
    <property type="term" value="F:transferase activity"/>
    <property type="evidence" value="ECO:0007669"/>
    <property type="project" value="UniProtKB-KW"/>
</dbReference>
<dbReference type="CDD" id="cd03049">
    <property type="entry name" value="GST_N_3"/>
    <property type="match status" value="1"/>
</dbReference>
<dbReference type="InterPro" id="IPR010987">
    <property type="entry name" value="Glutathione-S-Trfase_C-like"/>
</dbReference>
<dbReference type="InterPro" id="IPR040079">
    <property type="entry name" value="Glutathione_S-Trfase"/>
</dbReference>
<name>A0A4Q7YNY6_9GAMM</name>
<dbReference type="Gene3D" id="3.40.30.10">
    <property type="entry name" value="Glutaredoxin"/>
    <property type="match status" value="1"/>
</dbReference>
<evidence type="ECO:0000259" key="2">
    <source>
        <dbReference type="PROSITE" id="PS50405"/>
    </source>
</evidence>
<dbReference type="OrthoDB" id="9797500at2"/>
<feature type="domain" description="GST N-terminal" evidence="1">
    <location>
        <begin position="1"/>
        <end position="78"/>
    </location>
</feature>
<protein>
    <submittedName>
        <fullName evidence="3">Glutathione S-transferase</fullName>
    </submittedName>
</protein>
<evidence type="ECO:0000259" key="1">
    <source>
        <dbReference type="PROSITE" id="PS50404"/>
    </source>
</evidence>
<proteinExistence type="predicted"/>
<dbReference type="PROSITE" id="PS50405">
    <property type="entry name" value="GST_CTER"/>
    <property type="match status" value="1"/>
</dbReference>
<feature type="domain" description="GST C-terminal" evidence="2">
    <location>
        <begin position="82"/>
        <end position="202"/>
    </location>
</feature>
<evidence type="ECO:0000313" key="3">
    <source>
        <dbReference type="EMBL" id="RZU38395.1"/>
    </source>
</evidence>
<keyword evidence="4" id="KW-1185">Reference proteome</keyword>
<sequence length="202" mass="22469">MKLIASLTSPFARKIRILLHEKQLPFELVVDIPWNDDTQVPTYNPLGKIPVLLTDDGECIYDSRVIAEYLEGLPGASFIPEDWRERVTVRRLEALADGIADAAATVFLEHKRPPAQVSETWVARQRGKIDQGLSALAAALPEAGGYLSGPRLTLADMAAVSTLGYLDLRFPELEWRDRYPGLKAYQTMMSCRSSVAETMPPQ</sequence>
<keyword evidence="3" id="KW-0808">Transferase</keyword>
<dbReference type="PANTHER" id="PTHR43968">
    <property type="match status" value="1"/>
</dbReference>
<dbReference type="SUPFAM" id="SSF52833">
    <property type="entry name" value="Thioredoxin-like"/>
    <property type="match status" value="1"/>
</dbReference>
<organism evidence="3 4">
    <name type="scientific">Fluviicoccus keumensis</name>
    <dbReference type="NCBI Taxonomy" id="1435465"/>
    <lineage>
        <taxon>Bacteria</taxon>
        <taxon>Pseudomonadati</taxon>
        <taxon>Pseudomonadota</taxon>
        <taxon>Gammaproteobacteria</taxon>
        <taxon>Moraxellales</taxon>
        <taxon>Moraxellaceae</taxon>
        <taxon>Fluviicoccus</taxon>
    </lineage>
</organism>
<dbReference type="Gene3D" id="1.20.1050.10">
    <property type="match status" value="1"/>
</dbReference>
<dbReference type="GO" id="GO:0005737">
    <property type="term" value="C:cytoplasm"/>
    <property type="evidence" value="ECO:0007669"/>
    <property type="project" value="TreeGrafter"/>
</dbReference>
<dbReference type="AlphaFoldDB" id="A0A4Q7YNY6"/>
<dbReference type="InterPro" id="IPR036282">
    <property type="entry name" value="Glutathione-S-Trfase_C_sf"/>
</dbReference>
<dbReference type="NCBIfam" id="NF007682">
    <property type="entry name" value="PRK10357.1"/>
    <property type="match status" value="1"/>
</dbReference>
<dbReference type="InterPro" id="IPR004045">
    <property type="entry name" value="Glutathione_S-Trfase_N"/>
</dbReference>
<dbReference type="Pfam" id="PF13409">
    <property type="entry name" value="GST_N_2"/>
    <property type="match status" value="1"/>
</dbReference>
<accession>A0A4Q7YNY6</accession>
<reference evidence="3 4" key="1">
    <citation type="submission" date="2019-02" db="EMBL/GenBank/DDBJ databases">
        <title>Genomic Encyclopedia of Type Strains, Phase IV (KMG-IV): sequencing the most valuable type-strain genomes for metagenomic binning, comparative biology and taxonomic classification.</title>
        <authorList>
            <person name="Goeker M."/>
        </authorList>
    </citation>
    <scope>NUCLEOTIDE SEQUENCE [LARGE SCALE GENOMIC DNA]</scope>
    <source>
        <strain evidence="3 4">DSM 105135</strain>
    </source>
</reference>
<dbReference type="CDD" id="cd03205">
    <property type="entry name" value="GST_C_6"/>
    <property type="match status" value="1"/>
</dbReference>
<dbReference type="Pfam" id="PF13410">
    <property type="entry name" value="GST_C_2"/>
    <property type="match status" value="1"/>
</dbReference>
<dbReference type="Proteomes" id="UP000292423">
    <property type="component" value="Unassembled WGS sequence"/>
</dbReference>
<dbReference type="RefSeq" id="WP_130413939.1">
    <property type="nucleotide sequence ID" value="NZ_SHKX01000013.1"/>
</dbReference>
<dbReference type="PANTHER" id="PTHR43968:SF6">
    <property type="entry name" value="GLUTATHIONE S-TRANSFERASE OMEGA"/>
    <property type="match status" value="1"/>
</dbReference>
<dbReference type="PROSITE" id="PS50404">
    <property type="entry name" value="GST_NTER"/>
    <property type="match status" value="1"/>
</dbReference>
<dbReference type="InterPro" id="IPR050983">
    <property type="entry name" value="GST_Omega/HSP26"/>
</dbReference>
<dbReference type="SFLD" id="SFLDS00019">
    <property type="entry name" value="Glutathione_Transferase_(cytos"/>
    <property type="match status" value="1"/>
</dbReference>
<evidence type="ECO:0000313" key="4">
    <source>
        <dbReference type="Proteomes" id="UP000292423"/>
    </source>
</evidence>
<dbReference type="InterPro" id="IPR036249">
    <property type="entry name" value="Thioredoxin-like_sf"/>
</dbReference>